<feature type="compositionally biased region" description="Low complexity" evidence="1">
    <location>
        <begin position="295"/>
        <end position="304"/>
    </location>
</feature>
<dbReference type="Proteomes" id="UP000559027">
    <property type="component" value="Unassembled WGS sequence"/>
</dbReference>
<keyword evidence="3" id="KW-1185">Reference proteome</keyword>
<feature type="compositionally biased region" description="Basic and acidic residues" evidence="1">
    <location>
        <begin position="52"/>
        <end position="64"/>
    </location>
</feature>
<evidence type="ECO:0000313" key="2">
    <source>
        <dbReference type="EMBL" id="KAF5363910.1"/>
    </source>
</evidence>
<sequence>MATSNQVSNSTARSVSSDTPAPRWSKSGNSNSNDSGRSARGRPGRVRGGGRNGKETQNAREDQAPKPNDGPTTLTADKPLRPSLPAKPSLSVTAPFNPPKPKNSSRRPSRANSTLSTSQSSPVIETPVSPASSRPPNRRKRSGAGRGNIIPKINPPAPRDNLLRPGRPRAGPAPHTAPVSDAPPHLASKQPRTPNGAFDMNKDIDALVERVRAVAMAENRPSTPGSHIDWAGDDDDSLPDLDDWGITSLSTPDPKISAISPIVVGGLKPLPELTPSSNGTAAKPQDTTSSPRNVPSRSPQPSEESSTDAAPASQSTSEEVAEKARLSEVGEAAKTTAPDDDIQDPRASGDQNSPDSEGLVQSIHAPAAARIETEKEGLAASIHAPRAIVDSSSAPAQLDDSHNRRVHGRAHTVGRPFPRPNPNDGFNNRSRNGRGGFHGSPRQHMRNHSSPATTNRPPHSRPILTGDAISRLAKVVGSTTAPPAKPTSIAND</sequence>
<feature type="compositionally biased region" description="Polar residues" evidence="1">
    <location>
        <begin position="274"/>
        <end position="293"/>
    </location>
</feature>
<feature type="compositionally biased region" description="Polar residues" evidence="1">
    <location>
        <begin position="114"/>
        <end position="135"/>
    </location>
</feature>
<feature type="compositionally biased region" description="Low complexity" evidence="1">
    <location>
        <begin position="25"/>
        <end position="38"/>
    </location>
</feature>
<feature type="compositionally biased region" description="Polar residues" evidence="1">
    <location>
        <begin position="448"/>
        <end position="457"/>
    </location>
</feature>
<dbReference type="EMBL" id="JAACJO010000001">
    <property type="protein sequence ID" value="KAF5363910.1"/>
    <property type="molecule type" value="Genomic_DNA"/>
</dbReference>
<feature type="compositionally biased region" description="Low complexity" evidence="1">
    <location>
        <begin position="164"/>
        <end position="174"/>
    </location>
</feature>
<feature type="compositionally biased region" description="Acidic residues" evidence="1">
    <location>
        <begin position="231"/>
        <end position="243"/>
    </location>
</feature>
<gene>
    <name evidence="2" type="ORF">D9756_000869</name>
</gene>
<name>A0A8H5GFL2_9AGAR</name>
<dbReference type="OrthoDB" id="3267789at2759"/>
<organism evidence="2 3">
    <name type="scientific">Leucocoprinus leucothites</name>
    <dbReference type="NCBI Taxonomy" id="201217"/>
    <lineage>
        <taxon>Eukaryota</taxon>
        <taxon>Fungi</taxon>
        <taxon>Dikarya</taxon>
        <taxon>Basidiomycota</taxon>
        <taxon>Agaricomycotina</taxon>
        <taxon>Agaricomycetes</taxon>
        <taxon>Agaricomycetidae</taxon>
        <taxon>Agaricales</taxon>
        <taxon>Agaricineae</taxon>
        <taxon>Agaricaceae</taxon>
        <taxon>Leucocoprinus</taxon>
    </lineage>
</organism>
<comment type="caution">
    <text evidence="2">The sequence shown here is derived from an EMBL/GenBank/DDBJ whole genome shotgun (WGS) entry which is preliminary data.</text>
</comment>
<evidence type="ECO:0000313" key="3">
    <source>
        <dbReference type="Proteomes" id="UP000559027"/>
    </source>
</evidence>
<feature type="region of interest" description="Disordered" evidence="1">
    <location>
        <begin position="1"/>
        <end position="201"/>
    </location>
</feature>
<feature type="region of interest" description="Disordered" evidence="1">
    <location>
        <begin position="217"/>
        <end position="467"/>
    </location>
</feature>
<dbReference type="AlphaFoldDB" id="A0A8H5GFL2"/>
<accession>A0A8H5GFL2</accession>
<protein>
    <submittedName>
        <fullName evidence="2">Uncharacterized protein</fullName>
    </submittedName>
</protein>
<reference evidence="2 3" key="1">
    <citation type="journal article" date="2020" name="ISME J.">
        <title>Uncovering the hidden diversity of litter-decomposition mechanisms in mushroom-forming fungi.</title>
        <authorList>
            <person name="Floudas D."/>
            <person name="Bentzer J."/>
            <person name="Ahren D."/>
            <person name="Johansson T."/>
            <person name="Persson P."/>
            <person name="Tunlid A."/>
        </authorList>
    </citation>
    <scope>NUCLEOTIDE SEQUENCE [LARGE SCALE GENOMIC DNA]</scope>
    <source>
        <strain evidence="2 3">CBS 146.42</strain>
    </source>
</reference>
<evidence type="ECO:0000256" key="1">
    <source>
        <dbReference type="SAM" id="MobiDB-lite"/>
    </source>
</evidence>
<feature type="compositionally biased region" description="Polar residues" evidence="1">
    <location>
        <begin position="1"/>
        <end position="19"/>
    </location>
</feature>
<proteinExistence type="predicted"/>